<dbReference type="Proteomes" id="UP001056120">
    <property type="component" value="Linkage Group LG23"/>
</dbReference>
<accession>A0ACB9B5F8</accession>
<name>A0ACB9B5F8_9ASTR</name>
<gene>
    <name evidence="1" type="ORF">L1987_68542</name>
</gene>
<reference evidence="2" key="1">
    <citation type="journal article" date="2022" name="Mol. Ecol. Resour.">
        <title>The genomes of chicory, endive, great burdock and yacon provide insights into Asteraceae palaeo-polyploidization history and plant inulin production.</title>
        <authorList>
            <person name="Fan W."/>
            <person name="Wang S."/>
            <person name="Wang H."/>
            <person name="Wang A."/>
            <person name="Jiang F."/>
            <person name="Liu H."/>
            <person name="Zhao H."/>
            <person name="Xu D."/>
            <person name="Zhang Y."/>
        </authorList>
    </citation>
    <scope>NUCLEOTIDE SEQUENCE [LARGE SCALE GENOMIC DNA]</scope>
    <source>
        <strain evidence="2">cv. Yunnan</strain>
    </source>
</reference>
<protein>
    <submittedName>
        <fullName evidence="1">Uncharacterized protein</fullName>
    </submittedName>
</protein>
<organism evidence="1 2">
    <name type="scientific">Smallanthus sonchifolius</name>
    <dbReference type="NCBI Taxonomy" id="185202"/>
    <lineage>
        <taxon>Eukaryota</taxon>
        <taxon>Viridiplantae</taxon>
        <taxon>Streptophyta</taxon>
        <taxon>Embryophyta</taxon>
        <taxon>Tracheophyta</taxon>
        <taxon>Spermatophyta</taxon>
        <taxon>Magnoliopsida</taxon>
        <taxon>eudicotyledons</taxon>
        <taxon>Gunneridae</taxon>
        <taxon>Pentapetalae</taxon>
        <taxon>asterids</taxon>
        <taxon>campanulids</taxon>
        <taxon>Asterales</taxon>
        <taxon>Asteraceae</taxon>
        <taxon>Asteroideae</taxon>
        <taxon>Heliantheae alliance</taxon>
        <taxon>Millerieae</taxon>
        <taxon>Smallanthus</taxon>
    </lineage>
</organism>
<dbReference type="EMBL" id="CM042040">
    <property type="protein sequence ID" value="KAI3717144.1"/>
    <property type="molecule type" value="Genomic_DNA"/>
</dbReference>
<proteinExistence type="predicted"/>
<sequence length="345" mass="38378">MESPNNIFACEEESELNVETRPVTLDLTLTFNPMEIMPTNTAVESAAPRVFSCNYCRRKFYSSQALGGHQNAHKRERTMTKRAMRIGMLSQRYPSLASLPLRGPTFGSLGIEAHGSLHQGVATGGLMEWVVPLKRLLSYTKATNIKIVVRKSLNMMESLNNIFESEEESELNVETRPITLDLTLTFNPMEILPTNTSVESAAPRVFSCNYGRRKFYSSQALGGHQNAHKRERTMTKRAMRIGMLSQRYPSLASLPLRGPTFGSLGIEAHRALHQGVVSQETGFHDIRGGAKFDQTYVGLPVFIEDVEAESFWPGSYRRVDGMGGSSMPPPSTRDSSVTPDLTLKL</sequence>
<reference evidence="1 2" key="2">
    <citation type="journal article" date="2022" name="Mol. Ecol. Resour.">
        <title>The genomes of chicory, endive, great burdock and yacon provide insights into Asteraceae paleo-polyploidization history and plant inulin production.</title>
        <authorList>
            <person name="Fan W."/>
            <person name="Wang S."/>
            <person name="Wang H."/>
            <person name="Wang A."/>
            <person name="Jiang F."/>
            <person name="Liu H."/>
            <person name="Zhao H."/>
            <person name="Xu D."/>
            <person name="Zhang Y."/>
        </authorList>
    </citation>
    <scope>NUCLEOTIDE SEQUENCE [LARGE SCALE GENOMIC DNA]</scope>
    <source>
        <strain evidence="2">cv. Yunnan</strain>
        <tissue evidence="1">Leaves</tissue>
    </source>
</reference>
<keyword evidence="2" id="KW-1185">Reference proteome</keyword>
<comment type="caution">
    <text evidence="1">The sequence shown here is derived from an EMBL/GenBank/DDBJ whole genome shotgun (WGS) entry which is preliminary data.</text>
</comment>
<evidence type="ECO:0000313" key="1">
    <source>
        <dbReference type="EMBL" id="KAI3717144.1"/>
    </source>
</evidence>
<evidence type="ECO:0000313" key="2">
    <source>
        <dbReference type="Proteomes" id="UP001056120"/>
    </source>
</evidence>